<evidence type="ECO:0000313" key="2">
    <source>
        <dbReference type="Proteomes" id="UP000054217"/>
    </source>
</evidence>
<gene>
    <name evidence="1" type="ORF">M404DRAFT_28262</name>
</gene>
<sequence>MQLQKLTTYQACWQATLQEYSLQFIHITGTKNSAANTLSHHSDFNAKPTTVSTLLPKAIWLEGGGVRPPVVSLFKIDWTVPKAPKASAPVWKVSFKELETSEHPPEEKSKAQKGKGCVFQLNANLYQEEKREEEIHPQCHTPKVFGEVDMDTADEWR</sequence>
<dbReference type="InParanoid" id="A0A0C3NM80"/>
<dbReference type="AlphaFoldDB" id="A0A0C3NM80"/>
<dbReference type="EMBL" id="KN831984">
    <property type="protein sequence ID" value="KIO02025.1"/>
    <property type="molecule type" value="Genomic_DNA"/>
</dbReference>
<name>A0A0C3NM80_PISTI</name>
<proteinExistence type="predicted"/>
<protein>
    <submittedName>
        <fullName evidence="1">Uncharacterized protein</fullName>
    </submittedName>
</protein>
<reference evidence="1 2" key="1">
    <citation type="submission" date="2014-04" db="EMBL/GenBank/DDBJ databases">
        <authorList>
            <consortium name="DOE Joint Genome Institute"/>
            <person name="Kuo A."/>
            <person name="Kohler A."/>
            <person name="Costa M.D."/>
            <person name="Nagy L.G."/>
            <person name="Floudas D."/>
            <person name="Copeland A."/>
            <person name="Barry K.W."/>
            <person name="Cichocki N."/>
            <person name="Veneault-Fourrey C."/>
            <person name="LaButti K."/>
            <person name="Lindquist E.A."/>
            <person name="Lipzen A."/>
            <person name="Lundell T."/>
            <person name="Morin E."/>
            <person name="Murat C."/>
            <person name="Sun H."/>
            <person name="Tunlid A."/>
            <person name="Henrissat B."/>
            <person name="Grigoriev I.V."/>
            <person name="Hibbett D.S."/>
            <person name="Martin F."/>
            <person name="Nordberg H.P."/>
            <person name="Cantor M.N."/>
            <person name="Hua S.X."/>
        </authorList>
    </citation>
    <scope>NUCLEOTIDE SEQUENCE [LARGE SCALE GENOMIC DNA]</scope>
    <source>
        <strain evidence="1 2">Marx 270</strain>
    </source>
</reference>
<reference evidence="2" key="2">
    <citation type="submission" date="2015-01" db="EMBL/GenBank/DDBJ databases">
        <title>Evolutionary Origins and Diversification of the Mycorrhizal Mutualists.</title>
        <authorList>
            <consortium name="DOE Joint Genome Institute"/>
            <consortium name="Mycorrhizal Genomics Consortium"/>
            <person name="Kohler A."/>
            <person name="Kuo A."/>
            <person name="Nagy L.G."/>
            <person name="Floudas D."/>
            <person name="Copeland A."/>
            <person name="Barry K.W."/>
            <person name="Cichocki N."/>
            <person name="Veneault-Fourrey C."/>
            <person name="LaButti K."/>
            <person name="Lindquist E.A."/>
            <person name="Lipzen A."/>
            <person name="Lundell T."/>
            <person name="Morin E."/>
            <person name="Murat C."/>
            <person name="Riley R."/>
            <person name="Ohm R."/>
            <person name="Sun H."/>
            <person name="Tunlid A."/>
            <person name="Henrissat B."/>
            <person name="Grigoriev I.V."/>
            <person name="Hibbett D.S."/>
            <person name="Martin F."/>
        </authorList>
    </citation>
    <scope>NUCLEOTIDE SEQUENCE [LARGE SCALE GENOMIC DNA]</scope>
    <source>
        <strain evidence="2">Marx 270</strain>
    </source>
</reference>
<keyword evidence="2" id="KW-1185">Reference proteome</keyword>
<dbReference type="Proteomes" id="UP000054217">
    <property type="component" value="Unassembled WGS sequence"/>
</dbReference>
<dbReference type="HOGENOM" id="CLU_1678656_0_0_1"/>
<organism evidence="1 2">
    <name type="scientific">Pisolithus tinctorius Marx 270</name>
    <dbReference type="NCBI Taxonomy" id="870435"/>
    <lineage>
        <taxon>Eukaryota</taxon>
        <taxon>Fungi</taxon>
        <taxon>Dikarya</taxon>
        <taxon>Basidiomycota</taxon>
        <taxon>Agaricomycotina</taxon>
        <taxon>Agaricomycetes</taxon>
        <taxon>Agaricomycetidae</taxon>
        <taxon>Boletales</taxon>
        <taxon>Sclerodermatineae</taxon>
        <taxon>Pisolithaceae</taxon>
        <taxon>Pisolithus</taxon>
    </lineage>
</organism>
<evidence type="ECO:0000313" key="1">
    <source>
        <dbReference type="EMBL" id="KIO02025.1"/>
    </source>
</evidence>
<accession>A0A0C3NM80</accession>